<dbReference type="AlphaFoldDB" id="A0A434AUL3"/>
<keyword evidence="5 12" id="KW-0812">Transmembrane</keyword>
<dbReference type="GO" id="GO:0005886">
    <property type="term" value="C:plasma membrane"/>
    <property type="evidence" value="ECO:0007669"/>
    <property type="project" value="UniProtKB-SubCell"/>
</dbReference>
<dbReference type="InterPro" id="IPR000715">
    <property type="entry name" value="Glycosyl_transferase_4"/>
</dbReference>
<keyword evidence="4 12" id="KW-0808">Transferase</keyword>
<feature type="transmembrane region" description="Helical" evidence="12">
    <location>
        <begin position="98"/>
        <end position="115"/>
    </location>
</feature>
<keyword evidence="8 12" id="KW-1133">Transmembrane helix</keyword>
<dbReference type="EMBL" id="RJJX01000011">
    <property type="protein sequence ID" value="RUT78142.1"/>
    <property type="molecule type" value="Genomic_DNA"/>
</dbReference>
<evidence type="ECO:0000256" key="2">
    <source>
        <dbReference type="ARBA" id="ARBA00005583"/>
    </source>
</evidence>
<keyword evidence="10 12" id="KW-0131">Cell cycle</keyword>
<keyword evidence="12 14" id="KW-0460">Magnesium</keyword>
<comment type="function">
    <text evidence="12">Catalyzes the initial step of the lipid cycle reactions in the biosynthesis of the cell wall peptidoglycan: transfers peptidoglycan precursor phospho-MurNAc-pentapeptide from UDP-MurNAc-pentapeptide onto the lipid carrier undecaprenyl phosphate, yielding undecaprenyl-pyrophosphoryl-MurNAc-pentapeptide, known as lipid I.</text>
</comment>
<feature type="transmembrane region" description="Helical" evidence="12">
    <location>
        <begin position="20"/>
        <end position="41"/>
    </location>
</feature>
<feature type="transmembrane region" description="Helical" evidence="12">
    <location>
        <begin position="341"/>
        <end position="364"/>
    </location>
</feature>
<feature type="transmembrane region" description="Helical" evidence="12">
    <location>
        <begin position="135"/>
        <end position="152"/>
    </location>
</feature>
<dbReference type="NCBIfam" id="TIGR00445">
    <property type="entry name" value="mraY"/>
    <property type="match status" value="1"/>
</dbReference>
<comment type="caution">
    <text evidence="15">The sequence shown here is derived from an EMBL/GenBank/DDBJ whole genome shotgun (WGS) entry which is preliminary data.</text>
</comment>
<evidence type="ECO:0000256" key="8">
    <source>
        <dbReference type="ARBA" id="ARBA00022989"/>
    </source>
</evidence>
<keyword evidence="11 12" id="KW-0961">Cell wall biogenesis/degradation</keyword>
<evidence type="ECO:0000256" key="4">
    <source>
        <dbReference type="ARBA" id="ARBA00022679"/>
    </source>
</evidence>
<sequence>MFYYLFRYLNQLDFPGAGMFDYISFRAALAIMASLFIATVFGKKIILMLQKQQIGEIVRDLGLAGQLEKKGTPTMGGIIIIISIIVPVLLFAKLENTYIILMIITTIWLGLIGFIDDYIKVFKKDKEGLKGRFKVAGQIGLGLIVGLTLYISDDVVIREKADMNEIGTRTELVDEGFTVENPGSTRLTNDVKSTKTTIPFFKNNEFDYASLVGFAGKYSSKLAWLVFIIITIFIVTAVSNGANITDGLDGLATGSSAIIGATLGMLAYVSGHVVYSDYLSIMYIPNSGELVVFVAAFIGATIGFMWYNSYPAQVFMGDTGSLSLGGIIAVFAIIIHKELLIPILCGIFLVENISVMMQVSWFKFTRKKYGEGRRIFKMAPLHHHYQMKGYPEPKIVTRFWIIGIFLAVITIVTLKIR</sequence>
<dbReference type="UniPathway" id="UPA00219"/>
<evidence type="ECO:0000256" key="12">
    <source>
        <dbReference type="HAMAP-Rule" id="MF_00038"/>
    </source>
</evidence>
<dbReference type="Pfam" id="PF10555">
    <property type="entry name" value="MraY_sig1"/>
    <property type="match status" value="1"/>
</dbReference>
<reference evidence="15 16" key="1">
    <citation type="submission" date="2018-11" db="EMBL/GenBank/DDBJ databases">
        <title>Parancylomarina longa gen. nov., sp. nov., isolated from sediments of southern Okinawa.</title>
        <authorList>
            <person name="Fu T."/>
        </authorList>
    </citation>
    <scope>NUCLEOTIDE SEQUENCE [LARGE SCALE GENOMIC DNA]</scope>
    <source>
        <strain evidence="15 16">T3-2 S1-C</strain>
    </source>
</reference>
<comment type="cofactor">
    <cofactor evidence="12 14">
        <name>Mg(2+)</name>
        <dbReference type="ChEBI" id="CHEBI:18420"/>
    </cofactor>
</comment>
<protein>
    <recommendedName>
        <fullName evidence="12 13">Phospho-N-acetylmuramoyl-pentapeptide-transferase</fullName>
        <ecNumber evidence="12 13">2.7.8.13</ecNumber>
    </recommendedName>
    <alternativeName>
        <fullName evidence="12">UDP-MurNAc-pentapeptide phosphotransferase</fullName>
    </alternativeName>
</protein>
<keyword evidence="9 12" id="KW-0472">Membrane</keyword>
<dbReference type="GO" id="GO:0071555">
    <property type="term" value="P:cell wall organization"/>
    <property type="evidence" value="ECO:0007669"/>
    <property type="project" value="UniProtKB-KW"/>
</dbReference>
<evidence type="ECO:0000256" key="5">
    <source>
        <dbReference type="ARBA" id="ARBA00022692"/>
    </source>
</evidence>
<dbReference type="PANTHER" id="PTHR22926">
    <property type="entry name" value="PHOSPHO-N-ACETYLMURAMOYL-PENTAPEPTIDE-TRANSFERASE"/>
    <property type="match status" value="1"/>
</dbReference>
<keyword evidence="12" id="KW-1003">Cell membrane</keyword>
<dbReference type="InterPro" id="IPR003524">
    <property type="entry name" value="PNAcMuramoyl-5peptid_Trfase"/>
</dbReference>
<organism evidence="15 16">
    <name type="scientific">Ancylomarina longa</name>
    <dbReference type="NCBI Taxonomy" id="2487017"/>
    <lineage>
        <taxon>Bacteria</taxon>
        <taxon>Pseudomonadati</taxon>
        <taxon>Bacteroidota</taxon>
        <taxon>Bacteroidia</taxon>
        <taxon>Marinilabiliales</taxon>
        <taxon>Marinifilaceae</taxon>
        <taxon>Ancylomarina</taxon>
    </lineage>
</organism>
<dbReference type="PANTHER" id="PTHR22926:SF5">
    <property type="entry name" value="PHOSPHO-N-ACETYLMURAMOYL-PENTAPEPTIDE-TRANSFERASE HOMOLOG"/>
    <property type="match status" value="1"/>
</dbReference>
<dbReference type="GO" id="GO:0046872">
    <property type="term" value="F:metal ion binding"/>
    <property type="evidence" value="ECO:0007669"/>
    <property type="project" value="UniProtKB-KW"/>
</dbReference>
<evidence type="ECO:0000256" key="10">
    <source>
        <dbReference type="ARBA" id="ARBA00023306"/>
    </source>
</evidence>
<comment type="subcellular location">
    <subcellularLocation>
        <location evidence="12">Cell membrane</location>
        <topology evidence="12">Multi-pass membrane protein</topology>
    </subcellularLocation>
    <subcellularLocation>
        <location evidence="1">Membrane</location>
        <topology evidence="1">Multi-pass membrane protein</topology>
    </subcellularLocation>
</comment>
<feature type="transmembrane region" description="Helical" evidence="12">
    <location>
        <begin position="395"/>
        <end position="416"/>
    </location>
</feature>
<proteinExistence type="inferred from homology"/>
<dbReference type="Proteomes" id="UP000282985">
    <property type="component" value="Unassembled WGS sequence"/>
</dbReference>
<evidence type="ECO:0000256" key="14">
    <source>
        <dbReference type="PIRSR" id="PIRSR600715-1"/>
    </source>
</evidence>
<feature type="transmembrane region" description="Helical" evidence="12">
    <location>
        <begin position="251"/>
        <end position="270"/>
    </location>
</feature>
<evidence type="ECO:0000256" key="11">
    <source>
        <dbReference type="ARBA" id="ARBA00023316"/>
    </source>
</evidence>
<dbReference type="InterPro" id="IPR018480">
    <property type="entry name" value="PNAcMuramoyl-5peptid_Trfase_CS"/>
</dbReference>
<dbReference type="GO" id="GO:0051992">
    <property type="term" value="F:UDP-N-acetylmuramoyl-L-alanyl-D-glutamyl-meso-2,6-diaminopimelyl-D-alanyl-D-alanine:undecaprenyl-phosphate transferase activity"/>
    <property type="evidence" value="ECO:0007669"/>
    <property type="project" value="RHEA"/>
</dbReference>
<evidence type="ECO:0000313" key="15">
    <source>
        <dbReference type="EMBL" id="RUT78142.1"/>
    </source>
</evidence>
<dbReference type="PROSITE" id="PS01347">
    <property type="entry name" value="MRAY_1"/>
    <property type="match status" value="1"/>
</dbReference>
<dbReference type="GO" id="GO:0008963">
    <property type="term" value="F:phospho-N-acetylmuramoyl-pentapeptide-transferase activity"/>
    <property type="evidence" value="ECO:0007669"/>
    <property type="project" value="UniProtKB-UniRule"/>
</dbReference>
<evidence type="ECO:0000313" key="16">
    <source>
        <dbReference type="Proteomes" id="UP000282985"/>
    </source>
</evidence>
<accession>A0A434AUL3</accession>
<name>A0A434AUL3_9BACT</name>
<keyword evidence="12 14" id="KW-0479">Metal-binding</keyword>
<feature type="binding site" evidence="14">
    <location>
        <position position="318"/>
    </location>
    <ligand>
        <name>Mg(2+)</name>
        <dbReference type="ChEBI" id="CHEBI:18420"/>
    </ligand>
</feature>
<dbReference type="Pfam" id="PF00953">
    <property type="entry name" value="Glycos_transf_4"/>
    <property type="match status" value="1"/>
</dbReference>
<dbReference type="RefSeq" id="WP_127343811.1">
    <property type="nucleotide sequence ID" value="NZ_RJJX01000011.1"/>
</dbReference>
<dbReference type="CDD" id="cd06852">
    <property type="entry name" value="GT_MraY"/>
    <property type="match status" value="1"/>
</dbReference>
<comment type="catalytic activity">
    <reaction evidence="12">
        <text>UDP-N-acetyl-alpha-D-muramoyl-L-alanyl-gamma-D-glutamyl-meso-2,6-diaminopimeloyl-D-alanyl-D-alanine + di-trans,octa-cis-undecaprenyl phosphate = di-trans,octa-cis-undecaprenyl diphospho-N-acetyl-alpha-D-muramoyl-L-alanyl-D-glutamyl-meso-2,6-diaminopimeloyl-D-alanyl-D-alanine + UMP</text>
        <dbReference type="Rhea" id="RHEA:28386"/>
        <dbReference type="ChEBI" id="CHEBI:57865"/>
        <dbReference type="ChEBI" id="CHEBI:60392"/>
        <dbReference type="ChEBI" id="CHEBI:61386"/>
        <dbReference type="ChEBI" id="CHEBI:61387"/>
        <dbReference type="EC" id="2.7.8.13"/>
    </reaction>
</comment>
<evidence type="ECO:0000256" key="9">
    <source>
        <dbReference type="ARBA" id="ARBA00023136"/>
    </source>
</evidence>
<keyword evidence="3 12" id="KW-0132">Cell division</keyword>
<evidence type="ECO:0000256" key="3">
    <source>
        <dbReference type="ARBA" id="ARBA00022618"/>
    </source>
</evidence>
<dbReference type="HAMAP" id="MF_00038">
    <property type="entry name" value="MraY"/>
    <property type="match status" value="1"/>
</dbReference>
<dbReference type="OrthoDB" id="9805475at2"/>
<comment type="pathway">
    <text evidence="12">Cell wall biogenesis; peptidoglycan biosynthesis.</text>
</comment>
<dbReference type="GO" id="GO:0051301">
    <property type="term" value="P:cell division"/>
    <property type="evidence" value="ECO:0007669"/>
    <property type="project" value="UniProtKB-KW"/>
</dbReference>
<feature type="transmembrane region" description="Helical" evidence="12">
    <location>
        <begin position="314"/>
        <end position="335"/>
    </location>
</feature>
<feature type="transmembrane region" description="Helical" evidence="12">
    <location>
        <begin position="290"/>
        <end position="307"/>
    </location>
</feature>
<keyword evidence="7 12" id="KW-0573">Peptidoglycan synthesis</keyword>
<keyword evidence="6 12" id="KW-0133">Cell shape</keyword>
<feature type="transmembrane region" description="Helical" evidence="12">
    <location>
        <begin position="222"/>
        <end position="239"/>
    </location>
</feature>
<dbReference type="GO" id="GO:0008360">
    <property type="term" value="P:regulation of cell shape"/>
    <property type="evidence" value="ECO:0007669"/>
    <property type="project" value="UniProtKB-KW"/>
</dbReference>
<dbReference type="PROSITE" id="PS01348">
    <property type="entry name" value="MRAY_2"/>
    <property type="match status" value="1"/>
</dbReference>
<comment type="similarity">
    <text evidence="2 12">Belongs to the glycosyltransferase 4 family. MraY subfamily.</text>
</comment>
<feature type="binding site" evidence="14">
    <location>
        <position position="243"/>
    </location>
    <ligand>
        <name>Mg(2+)</name>
        <dbReference type="ChEBI" id="CHEBI:18420"/>
    </ligand>
</feature>
<dbReference type="EC" id="2.7.8.13" evidence="12 13"/>
<dbReference type="GO" id="GO:0009252">
    <property type="term" value="P:peptidoglycan biosynthetic process"/>
    <property type="evidence" value="ECO:0007669"/>
    <property type="project" value="UniProtKB-UniRule"/>
</dbReference>
<gene>
    <name evidence="12" type="primary">mraY</name>
    <name evidence="15" type="ORF">DLK05_09865</name>
</gene>
<evidence type="ECO:0000256" key="1">
    <source>
        <dbReference type="ARBA" id="ARBA00004141"/>
    </source>
</evidence>
<evidence type="ECO:0000256" key="13">
    <source>
        <dbReference type="NCBIfam" id="TIGR00445"/>
    </source>
</evidence>
<evidence type="ECO:0000256" key="6">
    <source>
        <dbReference type="ARBA" id="ARBA00022960"/>
    </source>
</evidence>
<feature type="transmembrane region" description="Helical" evidence="12">
    <location>
        <begin position="74"/>
        <end position="92"/>
    </location>
</feature>
<evidence type="ECO:0000256" key="7">
    <source>
        <dbReference type="ARBA" id="ARBA00022984"/>
    </source>
</evidence>
<keyword evidence="16" id="KW-1185">Reference proteome</keyword>